<sequence length="44" mass="5087">MFFEIHNMAMKPTRKTKMSPIHHKSLTIRKTSTDDPIPDSMNAT</sequence>
<dbReference type="AlphaFoldDB" id="A0A2P2KKM3"/>
<feature type="compositionally biased region" description="Basic residues" evidence="1">
    <location>
        <begin position="12"/>
        <end position="27"/>
    </location>
</feature>
<evidence type="ECO:0000256" key="1">
    <source>
        <dbReference type="SAM" id="MobiDB-lite"/>
    </source>
</evidence>
<evidence type="ECO:0000313" key="2">
    <source>
        <dbReference type="EMBL" id="MBX06272.1"/>
    </source>
</evidence>
<accession>A0A2P2KKM3</accession>
<reference evidence="2" key="1">
    <citation type="submission" date="2018-02" db="EMBL/GenBank/DDBJ databases">
        <title>Rhizophora mucronata_Transcriptome.</title>
        <authorList>
            <person name="Meera S.P."/>
            <person name="Sreeshan A."/>
            <person name="Augustine A."/>
        </authorList>
    </citation>
    <scope>NUCLEOTIDE SEQUENCE</scope>
    <source>
        <tissue evidence="2">Leaf</tissue>
    </source>
</reference>
<feature type="region of interest" description="Disordered" evidence="1">
    <location>
        <begin position="6"/>
        <end position="44"/>
    </location>
</feature>
<name>A0A2P2KKM3_RHIMU</name>
<proteinExistence type="predicted"/>
<protein>
    <submittedName>
        <fullName evidence="2">Uncharacterized protein</fullName>
    </submittedName>
</protein>
<organism evidence="2">
    <name type="scientific">Rhizophora mucronata</name>
    <name type="common">Asiatic mangrove</name>
    <dbReference type="NCBI Taxonomy" id="61149"/>
    <lineage>
        <taxon>Eukaryota</taxon>
        <taxon>Viridiplantae</taxon>
        <taxon>Streptophyta</taxon>
        <taxon>Embryophyta</taxon>
        <taxon>Tracheophyta</taxon>
        <taxon>Spermatophyta</taxon>
        <taxon>Magnoliopsida</taxon>
        <taxon>eudicotyledons</taxon>
        <taxon>Gunneridae</taxon>
        <taxon>Pentapetalae</taxon>
        <taxon>rosids</taxon>
        <taxon>fabids</taxon>
        <taxon>Malpighiales</taxon>
        <taxon>Rhizophoraceae</taxon>
        <taxon>Rhizophora</taxon>
    </lineage>
</organism>
<dbReference type="EMBL" id="GGEC01025788">
    <property type="protein sequence ID" value="MBX06272.1"/>
    <property type="molecule type" value="Transcribed_RNA"/>
</dbReference>